<feature type="transmembrane region" description="Helical" evidence="5">
    <location>
        <begin position="219"/>
        <end position="249"/>
    </location>
</feature>
<evidence type="ECO:0000256" key="4">
    <source>
        <dbReference type="RuleBase" id="RU000363"/>
    </source>
</evidence>
<dbReference type="GO" id="GO:0006654">
    <property type="term" value="P:phosphatidic acid biosynthetic process"/>
    <property type="evidence" value="ECO:0007669"/>
    <property type="project" value="TreeGrafter"/>
</dbReference>
<organism evidence="6 7">
    <name type="scientific">Stachybotrys chlorohalonatus (strain IBT 40285)</name>
    <dbReference type="NCBI Taxonomy" id="1283841"/>
    <lineage>
        <taxon>Eukaryota</taxon>
        <taxon>Fungi</taxon>
        <taxon>Dikarya</taxon>
        <taxon>Ascomycota</taxon>
        <taxon>Pezizomycotina</taxon>
        <taxon>Sordariomycetes</taxon>
        <taxon>Hypocreomycetidae</taxon>
        <taxon>Hypocreales</taxon>
        <taxon>Stachybotryaceae</taxon>
        <taxon>Stachybotrys</taxon>
    </lineage>
</organism>
<dbReference type="EMBL" id="KL660922">
    <property type="protein sequence ID" value="KFA60459.1"/>
    <property type="molecule type" value="Genomic_DNA"/>
</dbReference>
<name>A0A084Q924_STAC4</name>
<dbReference type="PANTHER" id="PTHR44169:SF6">
    <property type="entry name" value="NADPH-DEPENDENT 1-ACYLDIHYDROXYACETONE PHOSPHATE REDUCTASE"/>
    <property type="match status" value="1"/>
</dbReference>
<protein>
    <submittedName>
        <fullName evidence="6">Uncharacterized protein</fullName>
    </submittedName>
</protein>
<keyword evidence="2" id="KW-0521">NADP</keyword>
<evidence type="ECO:0000313" key="6">
    <source>
        <dbReference type="EMBL" id="KFA60459.1"/>
    </source>
</evidence>
<dbReference type="InterPro" id="IPR020904">
    <property type="entry name" value="Sc_DH/Rdtase_CS"/>
</dbReference>
<reference evidence="6 7" key="1">
    <citation type="journal article" date="2014" name="BMC Genomics">
        <title>Comparative genome sequencing reveals chemotype-specific gene clusters in the toxigenic black mold Stachybotrys.</title>
        <authorList>
            <person name="Semeiks J."/>
            <person name="Borek D."/>
            <person name="Otwinowski Z."/>
            <person name="Grishin N.V."/>
        </authorList>
    </citation>
    <scope>NUCLEOTIDE SEQUENCE [LARGE SCALE GENOMIC DNA]</scope>
    <source>
        <strain evidence="6 7">IBT 40285</strain>
    </source>
</reference>
<dbReference type="OMA" id="GGTPDWF"/>
<evidence type="ECO:0000256" key="3">
    <source>
        <dbReference type="ARBA" id="ARBA00023002"/>
    </source>
</evidence>
<keyword evidence="7" id="KW-1185">Reference proteome</keyword>
<dbReference type="PRINTS" id="PR00081">
    <property type="entry name" value="GDHRDH"/>
</dbReference>
<dbReference type="GO" id="GO:0005783">
    <property type="term" value="C:endoplasmic reticulum"/>
    <property type="evidence" value="ECO:0007669"/>
    <property type="project" value="TreeGrafter"/>
</dbReference>
<dbReference type="GO" id="GO:0004806">
    <property type="term" value="F:triacylglycerol lipase activity"/>
    <property type="evidence" value="ECO:0007669"/>
    <property type="project" value="TreeGrafter"/>
</dbReference>
<dbReference type="Proteomes" id="UP000028524">
    <property type="component" value="Unassembled WGS sequence"/>
</dbReference>
<dbReference type="InterPro" id="IPR036291">
    <property type="entry name" value="NAD(P)-bd_dom_sf"/>
</dbReference>
<dbReference type="PRINTS" id="PR00080">
    <property type="entry name" value="SDRFAMILY"/>
</dbReference>
<dbReference type="FunCoup" id="A0A084Q924">
    <property type="interactions" value="242"/>
</dbReference>
<gene>
    <name evidence="6" type="ORF">S40285_08081</name>
</gene>
<dbReference type="PROSITE" id="PS00061">
    <property type="entry name" value="ADH_SHORT"/>
    <property type="match status" value="1"/>
</dbReference>
<dbReference type="HOGENOM" id="CLU_010194_2_9_1"/>
<accession>A0A084Q924</accession>
<evidence type="ECO:0000313" key="7">
    <source>
        <dbReference type="Proteomes" id="UP000028524"/>
    </source>
</evidence>
<dbReference type="STRING" id="1283841.A0A084Q924"/>
<dbReference type="OrthoDB" id="2102561at2759"/>
<dbReference type="AlphaFoldDB" id="A0A084Q924"/>
<evidence type="ECO:0000256" key="5">
    <source>
        <dbReference type="SAM" id="Phobius"/>
    </source>
</evidence>
<dbReference type="Gene3D" id="3.40.50.720">
    <property type="entry name" value="NAD(P)-binding Rossmann-like Domain"/>
    <property type="match status" value="1"/>
</dbReference>
<keyword evidence="3" id="KW-0560">Oxidoreductase</keyword>
<keyword evidence="5" id="KW-0812">Transmembrane</keyword>
<dbReference type="Pfam" id="PF00106">
    <property type="entry name" value="adh_short"/>
    <property type="match status" value="1"/>
</dbReference>
<proteinExistence type="inferred from homology"/>
<keyword evidence="5" id="KW-0472">Membrane</keyword>
<sequence>MIGCHVIATARNFDVLEDLGARGLSILELDVTSQESVVQAKAKVEELTGGHLDILINNAGRTHTIPASDVDIDDARQTYDVNLFGPMRMCKEYLSLLIAARGLIINVSSGTSVVPYLFGSVYSSTKSALNQYSRTLRMELQPFNVRVMVLMTGTVRSNIANHAERALPGGSLWKPVEDYFDARKAWSQRNGTMPADRFAEKVASMALRGEGWLAGTTDWFWVGGMAFAAWIASVLPAWVSELVVARLIFNMGPITKRLQAARTKKD</sequence>
<dbReference type="PANTHER" id="PTHR44169">
    <property type="entry name" value="NADPH-DEPENDENT 1-ACYLDIHYDROXYACETONE PHOSPHATE REDUCTASE"/>
    <property type="match status" value="1"/>
</dbReference>
<evidence type="ECO:0000256" key="2">
    <source>
        <dbReference type="ARBA" id="ARBA00022857"/>
    </source>
</evidence>
<keyword evidence="5" id="KW-1133">Transmembrane helix</keyword>
<dbReference type="GO" id="GO:0005811">
    <property type="term" value="C:lipid droplet"/>
    <property type="evidence" value="ECO:0007669"/>
    <property type="project" value="TreeGrafter"/>
</dbReference>
<dbReference type="GO" id="GO:0019433">
    <property type="term" value="P:triglyceride catabolic process"/>
    <property type="evidence" value="ECO:0007669"/>
    <property type="project" value="TreeGrafter"/>
</dbReference>
<dbReference type="SUPFAM" id="SSF51735">
    <property type="entry name" value="NAD(P)-binding Rossmann-fold domains"/>
    <property type="match status" value="1"/>
</dbReference>
<comment type="similarity">
    <text evidence="1 4">Belongs to the short-chain dehydrogenases/reductases (SDR) family.</text>
</comment>
<dbReference type="InParanoid" id="A0A084Q924"/>
<evidence type="ECO:0000256" key="1">
    <source>
        <dbReference type="ARBA" id="ARBA00006484"/>
    </source>
</evidence>
<dbReference type="GO" id="GO:0000140">
    <property type="term" value="F:acylglycerone-phosphate reductase (NADP+) activity"/>
    <property type="evidence" value="ECO:0007669"/>
    <property type="project" value="TreeGrafter"/>
</dbReference>
<feature type="transmembrane region" description="Helical" evidence="5">
    <location>
        <begin position="93"/>
        <end position="118"/>
    </location>
</feature>
<dbReference type="InterPro" id="IPR002347">
    <property type="entry name" value="SDR_fam"/>
</dbReference>